<gene>
    <name evidence="2" type="ORF">Cni_G20365</name>
</gene>
<feature type="compositionally biased region" description="Pro residues" evidence="1">
    <location>
        <begin position="104"/>
        <end position="113"/>
    </location>
</feature>
<dbReference type="InterPro" id="IPR039620">
    <property type="entry name" value="BKI1/MAKR1/3/4"/>
</dbReference>
<sequence length="113" mass="12056">MHVASVHGEDHRQGQAEGEQRCPADELFYKGQLFPIHHPPPPLITMVCTLFLTSASSTDTDTIASRDSNGNSSSSAFSAAKLALSDCESSRPSSVTEERKPAECPTPPSAMLV</sequence>
<evidence type="ECO:0000256" key="1">
    <source>
        <dbReference type="SAM" id="MobiDB-lite"/>
    </source>
</evidence>
<feature type="region of interest" description="Disordered" evidence="1">
    <location>
        <begin position="88"/>
        <end position="113"/>
    </location>
</feature>
<keyword evidence="2" id="KW-0808">Transferase</keyword>
<name>A0AAQ3QG49_9LILI</name>
<reference evidence="2 3" key="1">
    <citation type="submission" date="2023-10" db="EMBL/GenBank/DDBJ databases">
        <title>Chromosome-scale genome assembly provides insights into flower coloration mechanisms of Canna indica.</title>
        <authorList>
            <person name="Li C."/>
        </authorList>
    </citation>
    <scope>NUCLEOTIDE SEQUENCE [LARGE SCALE GENOMIC DNA]</scope>
    <source>
        <tissue evidence="2">Flower</tissue>
    </source>
</reference>
<evidence type="ECO:0000313" key="2">
    <source>
        <dbReference type="EMBL" id="WOL11601.1"/>
    </source>
</evidence>
<evidence type="ECO:0000313" key="3">
    <source>
        <dbReference type="Proteomes" id="UP001327560"/>
    </source>
</evidence>
<dbReference type="EMBL" id="CP136895">
    <property type="protein sequence ID" value="WOL11601.1"/>
    <property type="molecule type" value="Genomic_DNA"/>
</dbReference>
<feature type="region of interest" description="Disordered" evidence="1">
    <location>
        <begin position="1"/>
        <end position="22"/>
    </location>
</feature>
<organism evidence="2 3">
    <name type="scientific">Canna indica</name>
    <name type="common">Indian-shot</name>
    <dbReference type="NCBI Taxonomy" id="4628"/>
    <lineage>
        <taxon>Eukaryota</taxon>
        <taxon>Viridiplantae</taxon>
        <taxon>Streptophyta</taxon>
        <taxon>Embryophyta</taxon>
        <taxon>Tracheophyta</taxon>
        <taxon>Spermatophyta</taxon>
        <taxon>Magnoliopsida</taxon>
        <taxon>Liliopsida</taxon>
        <taxon>Zingiberales</taxon>
        <taxon>Cannaceae</taxon>
        <taxon>Canna</taxon>
    </lineage>
</organism>
<keyword evidence="2" id="KW-0418">Kinase</keyword>
<dbReference type="PANTHER" id="PTHR33312">
    <property type="entry name" value="MEMBRANE-ASSOCIATED KINASE REGULATOR 4-RELATED"/>
    <property type="match status" value="1"/>
</dbReference>
<proteinExistence type="predicted"/>
<feature type="compositionally biased region" description="Basic and acidic residues" evidence="1">
    <location>
        <begin position="7"/>
        <end position="22"/>
    </location>
</feature>
<dbReference type="GO" id="GO:0005886">
    <property type="term" value="C:plasma membrane"/>
    <property type="evidence" value="ECO:0007669"/>
    <property type="project" value="InterPro"/>
</dbReference>
<accession>A0AAQ3QG49</accession>
<dbReference type="GO" id="GO:0016301">
    <property type="term" value="F:kinase activity"/>
    <property type="evidence" value="ECO:0007669"/>
    <property type="project" value="UniProtKB-KW"/>
</dbReference>
<dbReference type="GO" id="GO:0019210">
    <property type="term" value="F:kinase inhibitor activity"/>
    <property type="evidence" value="ECO:0007669"/>
    <property type="project" value="InterPro"/>
</dbReference>
<keyword evidence="3" id="KW-1185">Reference proteome</keyword>
<protein>
    <submittedName>
        <fullName evidence="2">Membrane-associated kinase regulator 1</fullName>
    </submittedName>
</protein>
<dbReference type="AlphaFoldDB" id="A0AAQ3QG49"/>
<dbReference type="PANTHER" id="PTHR33312:SF8">
    <property type="entry name" value="MEMBRANE-ASSOCIATED KINASE REGULATOR 1-RELATED"/>
    <property type="match status" value="1"/>
</dbReference>
<dbReference type="Proteomes" id="UP001327560">
    <property type="component" value="Chromosome 6"/>
</dbReference>